<feature type="region of interest" description="Disordered" evidence="1">
    <location>
        <begin position="131"/>
        <end position="163"/>
    </location>
</feature>
<reference evidence="2 3" key="1">
    <citation type="submission" date="2020-09" db="EMBL/GenBank/DDBJ databases">
        <title>De no assembly of potato wild relative species, Solanum commersonii.</title>
        <authorList>
            <person name="Cho K."/>
        </authorList>
    </citation>
    <scope>NUCLEOTIDE SEQUENCE [LARGE SCALE GENOMIC DNA]</scope>
    <source>
        <strain evidence="2">LZ3.2</strain>
        <tissue evidence="2">Leaf</tissue>
    </source>
</reference>
<dbReference type="Proteomes" id="UP000824120">
    <property type="component" value="Chromosome 1"/>
</dbReference>
<name>A0A9J6AX01_SOLCO</name>
<keyword evidence="3" id="KW-1185">Reference proteome</keyword>
<comment type="caution">
    <text evidence="2">The sequence shown here is derived from an EMBL/GenBank/DDBJ whole genome shotgun (WGS) entry which is preliminary data.</text>
</comment>
<evidence type="ECO:0000256" key="1">
    <source>
        <dbReference type="SAM" id="MobiDB-lite"/>
    </source>
</evidence>
<gene>
    <name evidence="2" type="ORF">H5410_000850</name>
</gene>
<dbReference type="EMBL" id="JACXVP010000001">
    <property type="protein sequence ID" value="KAG5629133.1"/>
    <property type="molecule type" value="Genomic_DNA"/>
</dbReference>
<dbReference type="PANTHER" id="PTHR31470:SF46">
    <property type="entry name" value="ULP1 PROTEASE FAMILY, C-TERMINAL CATALYTIC DOMAIN CONTAINING PROTEIN"/>
    <property type="match status" value="1"/>
</dbReference>
<organism evidence="2 3">
    <name type="scientific">Solanum commersonii</name>
    <name type="common">Commerson's wild potato</name>
    <name type="synonym">Commerson's nightshade</name>
    <dbReference type="NCBI Taxonomy" id="4109"/>
    <lineage>
        <taxon>Eukaryota</taxon>
        <taxon>Viridiplantae</taxon>
        <taxon>Streptophyta</taxon>
        <taxon>Embryophyta</taxon>
        <taxon>Tracheophyta</taxon>
        <taxon>Spermatophyta</taxon>
        <taxon>Magnoliopsida</taxon>
        <taxon>eudicotyledons</taxon>
        <taxon>Gunneridae</taxon>
        <taxon>Pentapetalae</taxon>
        <taxon>asterids</taxon>
        <taxon>lamiids</taxon>
        <taxon>Solanales</taxon>
        <taxon>Solanaceae</taxon>
        <taxon>Solanoideae</taxon>
        <taxon>Solaneae</taxon>
        <taxon>Solanum</taxon>
    </lineage>
</organism>
<protein>
    <recommendedName>
        <fullName evidence="4">Ubiquitin-like protease family profile domain-containing protein</fullName>
    </recommendedName>
</protein>
<evidence type="ECO:0000313" key="3">
    <source>
        <dbReference type="Proteomes" id="UP000824120"/>
    </source>
</evidence>
<sequence length="274" mass="31733">MLYHICVRATKWSYVVTEDSSVAHEDSSVATEDSFVATKDEMMQEVSFMTTTQSFIGVASSSNIKCSFCLCEECEQQHDYFISRVKELTDIFKKMTYNIDVYTSKKISKPLKCRRLKKSISQSLSIISERKKSMTTAPEKEEEKDKDKEQKKEKEKVKKKAKEKEKKKEKKVEVVSCDVKRDKDDHYLANCSDLKFKQLDFTVAFPKKKDWFYVMSQPNKCWADENKIVGTIKGFGILGGLPWHLTEEVYVPVNCNGEFHWVLAIVKPHIISTK</sequence>
<dbReference type="OrthoDB" id="1939479at2759"/>
<evidence type="ECO:0008006" key="4">
    <source>
        <dbReference type="Google" id="ProtNLM"/>
    </source>
</evidence>
<proteinExistence type="predicted"/>
<dbReference type="AlphaFoldDB" id="A0A9J6AX01"/>
<accession>A0A9J6AX01</accession>
<evidence type="ECO:0000313" key="2">
    <source>
        <dbReference type="EMBL" id="KAG5629133.1"/>
    </source>
</evidence>
<dbReference type="PANTHER" id="PTHR31470">
    <property type="entry name" value="CYSTEINE PROTEINASES SUPERFAMILY PROTEIN-RELATED-RELATED"/>
    <property type="match status" value="1"/>
</dbReference>